<comment type="caution">
    <text evidence="1">The sequence shown here is derived from an EMBL/GenBank/DDBJ whole genome shotgun (WGS) entry which is preliminary data.</text>
</comment>
<organism evidence="1 2">
    <name type="scientific">Rousettus aegyptiacus</name>
    <name type="common">Egyptian fruit bat</name>
    <name type="synonym">Pteropus aegyptiacus</name>
    <dbReference type="NCBI Taxonomy" id="9407"/>
    <lineage>
        <taxon>Eukaryota</taxon>
        <taxon>Metazoa</taxon>
        <taxon>Chordata</taxon>
        <taxon>Craniata</taxon>
        <taxon>Vertebrata</taxon>
        <taxon>Euteleostomi</taxon>
        <taxon>Mammalia</taxon>
        <taxon>Eutheria</taxon>
        <taxon>Laurasiatheria</taxon>
        <taxon>Chiroptera</taxon>
        <taxon>Yinpterochiroptera</taxon>
        <taxon>Pteropodoidea</taxon>
        <taxon>Pteropodidae</taxon>
        <taxon>Rousettinae</taxon>
        <taxon>Rousettus</taxon>
    </lineage>
</organism>
<dbReference type="EMBL" id="JACASE010000005">
    <property type="protein sequence ID" value="KAF6464505.1"/>
    <property type="molecule type" value="Genomic_DNA"/>
</dbReference>
<reference evidence="1 2" key="1">
    <citation type="journal article" date="2020" name="Nature">
        <title>Six reference-quality genomes reveal evolution of bat adaptations.</title>
        <authorList>
            <person name="Jebb D."/>
            <person name="Huang Z."/>
            <person name="Pippel M."/>
            <person name="Hughes G.M."/>
            <person name="Lavrichenko K."/>
            <person name="Devanna P."/>
            <person name="Winkler S."/>
            <person name="Jermiin L.S."/>
            <person name="Skirmuntt E.C."/>
            <person name="Katzourakis A."/>
            <person name="Burkitt-Gray L."/>
            <person name="Ray D.A."/>
            <person name="Sullivan K.A.M."/>
            <person name="Roscito J.G."/>
            <person name="Kirilenko B.M."/>
            <person name="Davalos L.M."/>
            <person name="Corthals A.P."/>
            <person name="Power M.L."/>
            <person name="Jones G."/>
            <person name="Ransome R.D."/>
            <person name="Dechmann D.K.N."/>
            <person name="Locatelli A.G."/>
            <person name="Puechmaille S.J."/>
            <person name="Fedrigo O."/>
            <person name="Jarvis E.D."/>
            <person name="Hiller M."/>
            <person name="Vernes S.C."/>
            <person name="Myers E.W."/>
            <person name="Teeling E.C."/>
        </authorList>
    </citation>
    <scope>NUCLEOTIDE SEQUENCE [LARGE SCALE GENOMIC DNA]</scope>
    <source>
        <strain evidence="1">MRouAeg1</strain>
        <tissue evidence="1">Muscle</tissue>
    </source>
</reference>
<proteinExistence type="predicted"/>
<keyword evidence="1" id="KW-0282">Flagellum</keyword>
<keyword evidence="1" id="KW-0969">Cilium</keyword>
<accession>A0A7J8GXX5</accession>
<gene>
    <name evidence="1" type="ORF">HJG63_002755</name>
</gene>
<dbReference type="Proteomes" id="UP000593571">
    <property type="component" value="Unassembled WGS sequence"/>
</dbReference>
<dbReference type="AlphaFoldDB" id="A0A7J8GXX5"/>
<name>A0A7J8GXX5_ROUAE</name>
<evidence type="ECO:0000313" key="2">
    <source>
        <dbReference type="Proteomes" id="UP000593571"/>
    </source>
</evidence>
<protein>
    <submittedName>
        <fullName evidence="1">Cilia and flagella associated protein 73</fullName>
    </submittedName>
</protein>
<keyword evidence="1" id="KW-0966">Cell projection</keyword>
<sequence>MSALNLFQLVCQHQRQPPALDVEDTEGQLEQVTAS</sequence>
<evidence type="ECO:0000313" key="1">
    <source>
        <dbReference type="EMBL" id="KAF6464505.1"/>
    </source>
</evidence>
<keyword evidence="2" id="KW-1185">Reference proteome</keyword>